<gene>
    <name evidence="1" type="ORF">NVIE_003570</name>
</gene>
<evidence type="ECO:0000313" key="1">
    <source>
        <dbReference type="EMBL" id="AIC14549.1"/>
    </source>
</evidence>
<dbReference type="KEGG" id="nvn:NVIE_003570"/>
<reference evidence="1 2" key="1">
    <citation type="journal article" date="2014" name="Int. J. Syst. Evol. Microbiol.">
        <title>Nitrososphaera viennensis gen. nov., sp. nov., an aerobic and mesophilic, ammonia-oxidizing archaeon from soil and a member of the archaeal phylum Thaumarchaeota.</title>
        <authorList>
            <person name="Stieglmeier M."/>
            <person name="Klingl A."/>
            <person name="Alves R.J."/>
            <person name="Rittmann S.K."/>
            <person name="Melcher M."/>
            <person name="Leisch N."/>
            <person name="Schleper C."/>
        </authorList>
    </citation>
    <scope>NUCLEOTIDE SEQUENCE [LARGE SCALE GENOMIC DNA]</scope>
    <source>
        <strain evidence="1">EN76</strain>
    </source>
</reference>
<dbReference type="Proteomes" id="UP000027093">
    <property type="component" value="Chromosome"/>
</dbReference>
<dbReference type="EMBL" id="CP007536">
    <property type="protein sequence ID" value="AIC14549.1"/>
    <property type="molecule type" value="Genomic_DNA"/>
</dbReference>
<name>A0A060HCT9_9ARCH</name>
<sequence>MAKRFCEHCFYRGDESEFLAAADFCIECMSVHAHCPKCKSSFHSVHVVE</sequence>
<organism evidence="1 2">
    <name type="scientific">Nitrososphaera viennensis EN76</name>
    <dbReference type="NCBI Taxonomy" id="926571"/>
    <lineage>
        <taxon>Archaea</taxon>
        <taxon>Nitrososphaerota</taxon>
        <taxon>Nitrososphaeria</taxon>
        <taxon>Nitrososphaerales</taxon>
        <taxon>Nitrososphaeraceae</taxon>
        <taxon>Nitrososphaera</taxon>
    </lineage>
</organism>
<proteinExistence type="predicted"/>
<keyword evidence="2" id="KW-1185">Reference proteome</keyword>
<accession>A0A060HCT9</accession>
<dbReference type="STRING" id="926571.NVIE_003570"/>
<protein>
    <submittedName>
        <fullName evidence="1">Uncharacterized protein</fullName>
    </submittedName>
</protein>
<dbReference type="HOGENOM" id="CLU_3130976_0_0_2"/>
<evidence type="ECO:0000313" key="2">
    <source>
        <dbReference type="Proteomes" id="UP000027093"/>
    </source>
</evidence>
<dbReference type="AlphaFoldDB" id="A0A060HCT9"/>